<dbReference type="CDD" id="cd01948">
    <property type="entry name" value="EAL"/>
    <property type="match status" value="1"/>
</dbReference>
<dbReference type="NCBIfam" id="TIGR00254">
    <property type="entry name" value="GGDEF"/>
    <property type="match status" value="1"/>
</dbReference>
<dbReference type="PROSITE" id="PS50883">
    <property type="entry name" value="EAL"/>
    <property type="match status" value="1"/>
</dbReference>
<organism evidence="4 5">
    <name type="scientific">Consotaella salsifontis</name>
    <dbReference type="NCBI Taxonomy" id="1365950"/>
    <lineage>
        <taxon>Bacteria</taxon>
        <taxon>Pseudomonadati</taxon>
        <taxon>Pseudomonadota</taxon>
        <taxon>Alphaproteobacteria</taxon>
        <taxon>Hyphomicrobiales</taxon>
        <taxon>Aurantimonadaceae</taxon>
        <taxon>Consotaella</taxon>
    </lineage>
</organism>
<dbReference type="Proteomes" id="UP000190135">
    <property type="component" value="Unassembled WGS sequence"/>
</dbReference>
<feature type="domain" description="EAL" evidence="2">
    <location>
        <begin position="376"/>
        <end position="627"/>
    </location>
</feature>
<gene>
    <name evidence="4" type="ORF">SAMN05428963_10135</name>
</gene>
<dbReference type="InterPro" id="IPR043128">
    <property type="entry name" value="Rev_trsase/Diguanyl_cyclase"/>
</dbReference>
<dbReference type="Pfam" id="PF00990">
    <property type="entry name" value="GGDEF"/>
    <property type="match status" value="1"/>
</dbReference>
<dbReference type="InterPro" id="IPR000160">
    <property type="entry name" value="GGDEF_dom"/>
</dbReference>
<sequence length="650" mass="70746">MEQEEATETAAETDEEIVLRSLFGDPIWFALGLSCVMAAAILSGIEARTRSVWWAVAALLFVTMLRLACMATFQRRRRLGIGHAARRWIRIYTVSSTTQVFAMSCWTLVVFWSSRSPVAELLSFGVCVGYLIGIQGRNFANTTVVRIQLAVAAPPIILALVLKEELAYGALCFFFSFLVASILRTSAKMNAMFFSTLAAVRKSRMLAETDPMTGLPNRSAMSDIVARSIASGGEPFALHFIDIDRFKHINDSLGHAAGDRLLSEVGARLVAEFKDEAVISRFAGDEFLILQRFAASAAGANAFAQRVLKALAQPVHLHGLSVVVDCCVGTALFPRDAADAASLTQRADTALLHAKRDGPGQHRMFSTQMATMEAERLAIETDLRTALERGDVTLAFQPIFDPCGERVLACEALARWNDPQRGAISPAKFLPVAEEAGLMNLVTDYTFALACRTAADWPDDVILAVNLSPGQLLRADLVQMIERVCAAANFPLTRLEIEITEDTLVPYEGRSLESLRRLKEQGIRLSLDDFGTGYSNLGRIVDLPIDKVKIDRSFVSAIESDARARALLDGAIRFIASLGLDIVVEGVETLGQLSYLQKQPNVWAIQGFIFGYPLPAEGIAELLDRVDAYARPEGGSAFLFGGAVASPQGS</sequence>
<feature type="transmembrane region" description="Helical" evidence="1">
    <location>
        <begin position="118"/>
        <end position="136"/>
    </location>
</feature>
<feature type="transmembrane region" description="Helical" evidence="1">
    <location>
        <begin position="27"/>
        <end position="45"/>
    </location>
</feature>
<dbReference type="EMBL" id="FUXL01000001">
    <property type="protein sequence ID" value="SJZ49246.1"/>
    <property type="molecule type" value="Genomic_DNA"/>
</dbReference>
<dbReference type="SMART" id="SM00267">
    <property type="entry name" value="GGDEF"/>
    <property type="match status" value="1"/>
</dbReference>
<evidence type="ECO:0000259" key="3">
    <source>
        <dbReference type="PROSITE" id="PS50887"/>
    </source>
</evidence>
<evidence type="ECO:0000313" key="5">
    <source>
        <dbReference type="Proteomes" id="UP000190135"/>
    </source>
</evidence>
<dbReference type="AlphaFoldDB" id="A0A1T4L3F7"/>
<feature type="transmembrane region" description="Helical" evidence="1">
    <location>
        <begin position="51"/>
        <end position="69"/>
    </location>
</feature>
<dbReference type="InterPro" id="IPR001633">
    <property type="entry name" value="EAL_dom"/>
</dbReference>
<dbReference type="Pfam" id="PF00563">
    <property type="entry name" value="EAL"/>
    <property type="match status" value="1"/>
</dbReference>
<keyword evidence="1" id="KW-0472">Membrane</keyword>
<dbReference type="SMART" id="SM00052">
    <property type="entry name" value="EAL"/>
    <property type="match status" value="1"/>
</dbReference>
<dbReference type="InterPro" id="IPR029787">
    <property type="entry name" value="Nucleotide_cyclase"/>
</dbReference>
<dbReference type="STRING" id="1365950.SAMN05428963_10135"/>
<accession>A0A1T4L3F7</accession>
<reference evidence="4 5" key="1">
    <citation type="submission" date="2017-02" db="EMBL/GenBank/DDBJ databases">
        <authorList>
            <person name="Peterson S.W."/>
        </authorList>
    </citation>
    <scope>NUCLEOTIDE SEQUENCE [LARGE SCALE GENOMIC DNA]</scope>
    <source>
        <strain evidence="4 5">USBA 369</strain>
    </source>
</reference>
<dbReference type="SUPFAM" id="SSF55073">
    <property type="entry name" value="Nucleotide cyclase"/>
    <property type="match status" value="1"/>
</dbReference>
<dbReference type="Gene3D" id="3.30.70.270">
    <property type="match status" value="1"/>
</dbReference>
<proteinExistence type="predicted"/>
<keyword evidence="5" id="KW-1185">Reference proteome</keyword>
<dbReference type="PANTHER" id="PTHR44757:SF2">
    <property type="entry name" value="BIOFILM ARCHITECTURE MAINTENANCE PROTEIN MBAA"/>
    <property type="match status" value="1"/>
</dbReference>
<dbReference type="CDD" id="cd01949">
    <property type="entry name" value="GGDEF"/>
    <property type="match status" value="1"/>
</dbReference>
<name>A0A1T4L3F7_9HYPH</name>
<evidence type="ECO:0000259" key="2">
    <source>
        <dbReference type="PROSITE" id="PS50883"/>
    </source>
</evidence>
<dbReference type="Gene3D" id="3.20.20.450">
    <property type="entry name" value="EAL domain"/>
    <property type="match status" value="1"/>
</dbReference>
<keyword evidence="1" id="KW-0812">Transmembrane</keyword>
<feature type="transmembrane region" description="Helical" evidence="1">
    <location>
        <begin position="166"/>
        <end position="183"/>
    </location>
</feature>
<feature type="domain" description="GGDEF" evidence="3">
    <location>
        <begin position="234"/>
        <end position="367"/>
    </location>
</feature>
<feature type="transmembrane region" description="Helical" evidence="1">
    <location>
        <begin position="89"/>
        <end position="112"/>
    </location>
</feature>
<dbReference type="PROSITE" id="PS50887">
    <property type="entry name" value="GGDEF"/>
    <property type="match status" value="1"/>
</dbReference>
<dbReference type="RefSeq" id="WP_078706371.1">
    <property type="nucleotide sequence ID" value="NZ_FUXL01000001.1"/>
</dbReference>
<evidence type="ECO:0000256" key="1">
    <source>
        <dbReference type="SAM" id="Phobius"/>
    </source>
</evidence>
<protein>
    <submittedName>
        <fullName evidence="4">Diguanylate cyclase (GGDEF) domain-containing protein</fullName>
    </submittedName>
</protein>
<dbReference type="SUPFAM" id="SSF141868">
    <property type="entry name" value="EAL domain-like"/>
    <property type="match status" value="1"/>
</dbReference>
<dbReference type="InterPro" id="IPR035919">
    <property type="entry name" value="EAL_sf"/>
</dbReference>
<keyword evidence="1" id="KW-1133">Transmembrane helix</keyword>
<evidence type="ECO:0000313" key="4">
    <source>
        <dbReference type="EMBL" id="SJZ49246.1"/>
    </source>
</evidence>
<dbReference type="OrthoDB" id="9814202at2"/>
<dbReference type="InterPro" id="IPR052155">
    <property type="entry name" value="Biofilm_reg_signaling"/>
</dbReference>
<dbReference type="PANTHER" id="PTHR44757">
    <property type="entry name" value="DIGUANYLATE CYCLASE DGCP"/>
    <property type="match status" value="1"/>
</dbReference>